<dbReference type="AlphaFoldDB" id="A0A6L2KGE0"/>
<dbReference type="EMBL" id="BKCJ010002213">
    <property type="protein sequence ID" value="GEU47045.1"/>
    <property type="molecule type" value="Genomic_DNA"/>
</dbReference>
<gene>
    <name evidence="1" type="ORF">Tci_019023</name>
</gene>
<protein>
    <submittedName>
        <fullName evidence="1">Uncharacterized protein</fullName>
    </submittedName>
</protein>
<name>A0A6L2KGE0_TANCI</name>
<evidence type="ECO:0000313" key="1">
    <source>
        <dbReference type="EMBL" id="GEU47045.1"/>
    </source>
</evidence>
<proteinExistence type="predicted"/>
<organism evidence="1">
    <name type="scientific">Tanacetum cinerariifolium</name>
    <name type="common">Dalmatian daisy</name>
    <name type="synonym">Chrysanthemum cinerariifolium</name>
    <dbReference type="NCBI Taxonomy" id="118510"/>
    <lineage>
        <taxon>Eukaryota</taxon>
        <taxon>Viridiplantae</taxon>
        <taxon>Streptophyta</taxon>
        <taxon>Embryophyta</taxon>
        <taxon>Tracheophyta</taxon>
        <taxon>Spermatophyta</taxon>
        <taxon>Magnoliopsida</taxon>
        <taxon>eudicotyledons</taxon>
        <taxon>Gunneridae</taxon>
        <taxon>Pentapetalae</taxon>
        <taxon>asterids</taxon>
        <taxon>campanulids</taxon>
        <taxon>Asterales</taxon>
        <taxon>Asteraceae</taxon>
        <taxon>Asteroideae</taxon>
        <taxon>Anthemideae</taxon>
        <taxon>Anthemidinae</taxon>
        <taxon>Tanacetum</taxon>
    </lineage>
</organism>
<accession>A0A6L2KGE0</accession>
<reference evidence="1" key="1">
    <citation type="journal article" date="2019" name="Sci. Rep.">
        <title>Draft genome of Tanacetum cinerariifolium, the natural source of mosquito coil.</title>
        <authorList>
            <person name="Yamashiro T."/>
            <person name="Shiraishi A."/>
            <person name="Satake H."/>
            <person name="Nakayama K."/>
        </authorList>
    </citation>
    <scope>NUCLEOTIDE SEQUENCE</scope>
</reference>
<comment type="caution">
    <text evidence="1">The sequence shown here is derived from an EMBL/GenBank/DDBJ whole genome shotgun (WGS) entry which is preliminary data.</text>
</comment>
<sequence>MQLTTDLPHATICVYSSVTVLCCFNFSSDKPTVWYNTPLPPPETTIIAASDHLRIKAIDSDCHLRSCPSGLGGVDGCKGTKRYDRLVGTRKETKWKGSSTREGNSYKMWYSGSCSTRSREGVILATRLKDNVVQVTTSDDRIMALLVVIEGETVNVISAYADGYVSVQEGFGFRARNDEGHVILEFDTAHDLDATGRSRILWKKINEDVEETFKATVFKKLSALEEDMSTSSAYQIWNTLARTIKDAMKESLGVASESARTHSTQKNTGGLVRRQTSVEVYLLEKWFGRNTETKKVQKTLLKQQFENFTGSSSEDVYLKFLCNLPSDWKTHTLIWRNKVDLEDKSLDDLFNRLKIYETKDKHSFSPSTASQNLAFVSSSQNDSTTDSVSADVNVFAVGSKLPASPLPNVDYLSNAIIYSFFTSQSTSPQLDNEVLKQIDVDDLEEMELRWQIAMLTIRDKRKGHFARECQSPKDPRRPGSYDWSYQVEEEPTNFALIAFSSSSSSDNEVSSCSKACSKAYSQLHIQYDKLTDDFCKSQFDVISYQTGLESVEAKLLVYKQNESIFEENIKMLNIDVKLSDTALVTLRQKLETTKQERDDLKLKLEKF</sequence>